<dbReference type="AlphaFoldDB" id="A0AA41ZG54"/>
<evidence type="ECO:0000313" key="2">
    <source>
        <dbReference type="Proteomes" id="UP001165678"/>
    </source>
</evidence>
<keyword evidence="2" id="KW-1185">Reference proteome</keyword>
<reference evidence="1" key="1">
    <citation type="submission" date="2022-11" db="EMBL/GenBank/DDBJ databases">
        <title>Larsenimonas rhizosphaerae sp. nov., isolated from a tidal mudflat.</title>
        <authorList>
            <person name="Lee S.D."/>
            <person name="Kim I.S."/>
        </authorList>
    </citation>
    <scope>NUCLEOTIDE SEQUENCE</scope>
    <source>
        <strain evidence="1">GH2-1</strain>
    </source>
</reference>
<sequence>MTRYQRSSQIWSLLICAARERKSFTYGEVADILGFGGAGTMAQLLGPIMWFCEDNDYPPLTVLAVNAGTEMPGSGLSTLEEVNVDREDVFAFDWFELEPPQCETFRNSDRG</sequence>
<gene>
    <name evidence="1" type="ORF">OQ287_07155</name>
</gene>
<evidence type="ECO:0000313" key="1">
    <source>
        <dbReference type="EMBL" id="MCX2524011.1"/>
    </source>
</evidence>
<name>A0AA41ZG54_9GAMM</name>
<accession>A0AA41ZG54</accession>
<dbReference type="RefSeq" id="WP_265895989.1">
    <property type="nucleotide sequence ID" value="NZ_JAPIVE010000002.1"/>
</dbReference>
<comment type="caution">
    <text evidence="1">The sequence shown here is derived from an EMBL/GenBank/DDBJ whole genome shotgun (WGS) entry which is preliminary data.</text>
</comment>
<proteinExistence type="predicted"/>
<dbReference type="Proteomes" id="UP001165678">
    <property type="component" value="Unassembled WGS sequence"/>
</dbReference>
<organism evidence="1 2">
    <name type="scientific">Larsenimonas rhizosphaerae</name>
    <dbReference type="NCBI Taxonomy" id="2944682"/>
    <lineage>
        <taxon>Bacteria</taxon>
        <taxon>Pseudomonadati</taxon>
        <taxon>Pseudomonadota</taxon>
        <taxon>Gammaproteobacteria</taxon>
        <taxon>Oceanospirillales</taxon>
        <taxon>Halomonadaceae</taxon>
        <taxon>Larsenimonas</taxon>
    </lineage>
</organism>
<protein>
    <submittedName>
        <fullName evidence="1">Uncharacterized protein</fullName>
    </submittedName>
</protein>
<dbReference type="EMBL" id="JAPIVE010000002">
    <property type="protein sequence ID" value="MCX2524011.1"/>
    <property type="molecule type" value="Genomic_DNA"/>
</dbReference>